<name>A0AAC9HNE8_9PSEU</name>
<keyword evidence="2" id="KW-0858">Xylan degradation</keyword>
<dbReference type="EMBL" id="CP014859">
    <property type="protein sequence ID" value="AOS62539.1"/>
    <property type="molecule type" value="Genomic_DNA"/>
</dbReference>
<evidence type="ECO:0000313" key="3">
    <source>
        <dbReference type="Proteomes" id="UP000095210"/>
    </source>
</evidence>
<dbReference type="InterPro" id="IPR002509">
    <property type="entry name" value="NODB_dom"/>
</dbReference>
<gene>
    <name evidence="2" type="ORF">TL08_08620</name>
</gene>
<feature type="domain" description="NodB homology" evidence="1">
    <location>
        <begin position="77"/>
        <end position="188"/>
    </location>
</feature>
<dbReference type="InterPro" id="IPR011330">
    <property type="entry name" value="Glyco_hydro/deAcase_b/a-brl"/>
</dbReference>
<sequence length="298" mass="33823">MRTENNRYQAGPRTVENELFDYSPIVDRPPIRWPGGARVACYVGLNVEHYLIDRPSTSIFQGTAALSPDPLNYGWRDYGPRVGIWRMIESLDRHGIRASVLLNSEVCARYPQIIEAGRQRSWAWLAHGRDNSTLQAAMSRAEELAYLTEVVDTIASAVGLRPRGWMGPALTETFETPDLLAQLGLNYVLDWCNDDQPYRLRVPGLLSVPYSVELNDVMLFGRGVSGPDFLQIVKDQFEQLHADSQHSGRVMALALHPFIINQPFRHRYLDLALEFLAAQPDIWLTTSDDIAEHYRQNS</sequence>
<dbReference type="CDD" id="cd10979">
    <property type="entry name" value="CE4_PuuE_like"/>
    <property type="match status" value="1"/>
</dbReference>
<evidence type="ECO:0000259" key="1">
    <source>
        <dbReference type="Pfam" id="PF01522"/>
    </source>
</evidence>
<evidence type="ECO:0000313" key="2">
    <source>
        <dbReference type="EMBL" id="AOS62539.1"/>
    </source>
</evidence>
<protein>
    <submittedName>
        <fullName evidence="2">Xylanase/chitin deacetylase</fullName>
    </submittedName>
</protein>
<dbReference type="AlphaFoldDB" id="A0AAC9HNE8"/>
<dbReference type="GO" id="GO:0016810">
    <property type="term" value="F:hydrolase activity, acting on carbon-nitrogen (but not peptide) bonds"/>
    <property type="evidence" value="ECO:0007669"/>
    <property type="project" value="InterPro"/>
</dbReference>
<proteinExistence type="predicted"/>
<keyword evidence="2" id="KW-0378">Hydrolase</keyword>
<dbReference type="GO" id="GO:0045493">
    <property type="term" value="P:xylan catabolic process"/>
    <property type="evidence" value="ECO:0007669"/>
    <property type="project" value="UniProtKB-KW"/>
</dbReference>
<keyword evidence="3" id="KW-1185">Reference proteome</keyword>
<reference evidence="3" key="1">
    <citation type="submission" date="2016-03" db="EMBL/GenBank/DDBJ databases">
        <title>Complete genome sequence of the type strain Actinoalloteichus hymeniacidonis DSM 45092.</title>
        <authorList>
            <person name="Schaffert L."/>
            <person name="Albersmeier A."/>
            <person name="Winkler A."/>
            <person name="Kalinowski J."/>
            <person name="Zotchev S."/>
            <person name="Ruckert C."/>
        </authorList>
    </citation>
    <scope>NUCLEOTIDE SEQUENCE [LARGE SCALE GENOMIC DNA]</scope>
    <source>
        <strain evidence="3">HPA177(T) (DSM 45092(T))</strain>
    </source>
</reference>
<dbReference type="PANTHER" id="PTHR43123">
    <property type="entry name" value="POLYSACCHARIDE DEACETYLASE-RELATED"/>
    <property type="match status" value="1"/>
</dbReference>
<dbReference type="Gene3D" id="3.20.20.370">
    <property type="entry name" value="Glycoside hydrolase/deacetylase"/>
    <property type="match status" value="1"/>
</dbReference>
<dbReference type="KEGG" id="ahm:TL08_08620"/>
<keyword evidence="2" id="KW-0624">Polysaccharide degradation</keyword>
<dbReference type="RefSeq" id="WP_221312370.1">
    <property type="nucleotide sequence ID" value="NZ_CP014859.1"/>
</dbReference>
<dbReference type="GO" id="GO:0016798">
    <property type="term" value="F:hydrolase activity, acting on glycosyl bonds"/>
    <property type="evidence" value="ECO:0007669"/>
    <property type="project" value="UniProtKB-KW"/>
</dbReference>
<organism evidence="2 3">
    <name type="scientific">Actinoalloteichus hymeniacidonis</name>
    <dbReference type="NCBI Taxonomy" id="340345"/>
    <lineage>
        <taxon>Bacteria</taxon>
        <taxon>Bacillati</taxon>
        <taxon>Actinomycetota</taxon>
        <taxon>Actinomycetes</taxon>
        <taxon>Pseudonocardiales</taxon>
        <taxon>Pseudonocardiaceae</taxon>
        <taxon>Actinoalloteichus</taxon>
    </lineage>
</organism>
<keyword evidence="2" id="KW-0326">Glycosidase</keyword>
<dbReference type="Pfam" id="PF01522">
    <property type="entry name" value="Polysacc_deac_1"/>
    <property type="match status" value="1"/>
</dbReference>
<dbReference type="SUPFAM" id="SSF88713">
    <property type="entry name" value="Glycoside hydrolase/deacetylase"/>
    <property type="match status" value="1"/>
</dbReference>
<dbReference type="Proteomes" id="UP000095210">
    <property type="component" value="Chromosome"/>
</dbReference>
<accession>A0AAC9HNE8</accession>
<keyword evidence="2" id="KW-0119">Carbohydrate metabolism</keyword>
<dbReference type="PANTHER" id="PTHR43123:SF4">
    <property type="entry name" value="POLYSACCHARIDE DEACETYLASE"/>
    <property type="match status" value="1"/>
</dbReference>